<evidence type="ECO:0000313" key="2">
    <source>
        <dbReference type="EMBL" id="KAL3663981.1"/>
    </source>
</evidence>
<keyword evidence="3" id="KW-1185">Reference proteome</keyword>
<feature type="coiled-coil region" evidence="1">
    <location>
        <begin position="102"/>
        <end position="136"/>
    </location>
</feature>
<name>A0ABD3FC24_9STRA</name>
<gene>
    <name evidence="2" type="ORF">V7S43_010868</name>
</gene>
<protein>
    <submittedName>
        <fullName evidence="2">Uncharacterized protein</fullName>
    </submittedName>
</protein>
<dbReference type="Proteomes" id="UP001632037">
    <property type="component" value="Unassembled WGS sequence"/>
</dbReference>
<comment type="caution">
    <text evidence="2">The sequence shown here is derived from an EMBL/GenBank/DDBJ whole genome shotgun (WGS) entry which is preliminary data.</text>
</comment>
<sequence>MDSTASYRAAMGANYALVQELKEADERMQDIQVELDDVEMALKEDQEEVESYTDEIADCCDRINAIDEFVRDIEAGNVPAIADVASVKANMVEERQEEEAMLKRLGEVRMCHEQQIQQLNTQLATIQEERLMLQKRSAQIWSILGRTAVVELVLRHLAQRSVKVL</sequence>
<organism evidence="2 3">
    <name type="scientific">Phytophthora oleae</name>
    <dbReference type="NCBI Taxonomy" id="2107226"/>
    <lineage>
        <taxon>Eukaryota</taxon>
        <taxon>Sar</taxon>
        <taxon>Stramenopiles</taxon>
        <taxon>Oomycota</taxon>
        <taxon>Peronosporomycetes</taxon>
        <taxon>Peronosporales</taxon>
        <taxon>Peronosporaceae</taxon>
        <taxon>Phytophthora</taxon>
    </lineage>
</organism>
<reference evidence="2 3" key="1">
    <citation type="submission" date="2024-09" db="EMBL/GenBank/DDBJ databases">
        <title>Genome sequencing and assembly of Phytophthora oleae, isolate VK10A, causative agent of rot of olive drupes.</title>
        <authorList>
            <person name="Conti Taguali S."/>
            <person name="Riolo M."/>
            <person name="La Spada F."/>
            <person name="Cacciola S.O."/>
            <person name="Dionisio G."/>
        </authorList>
    </citation>
    <scope>NUCLEOTIDE SEQUENCE [LARGE SCALE GENOMIC DNA]</scope>
    <source>
        <strain evidence="2 3">VK10A</strain>
    </source>
</reference>
<dbReference type="EMBL" id="JBIMZQ010000025">
    <property type="protein sequence ID" value="KAL3663981.1"/>
    <property type="molecule type" value="Genomic_DNA"/>
</dbReference>
<proteinExistence type="predicted"/>
<keyword evidence="1" id="KW-0175">Coiled coil</keyword>
<dbReference type="AlphaFoldDB" id="A0ABD3FC24"/>
<evidence type="ECO:0000256" key="1">
    <source>
        <dbReference type="SAM" id="Coils"/>
    </source>
</evidence>
<evidence type="ECO:0000313" key="3">
    <source>
        <dbReference type="Proteomes" id="UP001632037"/>
    </source>
</evidence>
<feature type="coiled-coil region" evidence="1">
    <location>
        <begin position="14"/>
        <end position="62"/>
    </location>
</feature>
<accession>A0ABD3FC24</accession>